<keyword evidence="2" id="KW-0012">Acyltransferase</keyword>
<dbReference type="Gene3D" id="3.40.630.30">
    <property type="match status" value="1"/>
</dbReference>
<dbReference type="Pfam" id="PF13302">
    <property type="entry name" value="Acetyltransf_3"/>
    <property type="match status" value="1"/>
</dbReference>
<name>A0ABV6QCT4_9ACTN</name>
<organism evidence="2 3">
    <name type="scientific">Kribbella deserti</name>
    <dbReference type="NCBI Taxonomy" id="1926257"/>
    <lineage>
        <taxon>Bacteria</taxon>
        <taxon>Bacillati</taxon>
        <taxon>Actinomycetota</taxon>
        <taxon>Actinomycetes</taxon>
        <taxon>Propionibacteriales</taxon>
        <taxon>Kribbellaceae</taxon>
        <taxon>Kribbella</taxon>
    </lineage>
</organism>
<accession>A0ABV6QCT4</accession>
<dbReference type="PANTHER" id="PTHR43792">
    <property type="entry name" value="GNAT FAMILY, PUTATIVE (AFU_ORTHOLOGUE AFUA_3G00765)-RELATED-RELATED"/>
    <property type="match status" value="1"/>
</dbReference>
<evidence type="ECO:0000313" key="3">
    <source>
        <dbReference type="Proteomes" id="UP001589890"/>
    </source>
</evidence>
<reference evidence="2 3" key="1">
    <citation type="submission" date="2024-09" db="EMBL/GenBank/DDBJ databases">
        <authorList>
            <person name="Sun Q."/>
            <person name="Mori K."/>
        </authorList>
    </citation>
    <scope>NUCLEOTIDE SEQUENCE [LARGE SCALE GENOMIC DNA]</scope>
    <source>
        <strain evidence="2 3">CGMCC 1.15906</strain>
    </source>
</reference>
<dbReference type="Proteomes" id="UP001589890">
    <property type="component" value="Unassembled WGS sequence"/>
</dbReference>
<dbReference type="RefSeq" id="WP_380043118.1">
    <property type="nucleotide sequence ID" value="NZ_JBHLTC010000001.1"/>
</dbReference>
<dbReference type="PANTHER" id="PTHR43792:SF1">
    <property type="entry name" value="N-ACETYLTRANSFERASE DOMAIN-CONTAINING PROTEIN"/>
    <property type="match status" value="1"/>
</dbReference>
<dbReference type="InterPro" id="IPR016181">
    <property type="entry name" value="Acyl_CoA_acyltransferase"/>
</dbReference>
<dbReference type="SUPFAM" id="SSF55729">
    <property type="entry name" value="Acyl-CoA N-acyltransferases (Nat)"/>
    <property type="match status" value="1"/>
</dbReference>
<evidence type="ECO:0000259" key="1">
    <source>
        <dbReference type="PROSITE" id="PS51186"/>
    </source>
</evidence>
<protein>
    <submittedName>
        <fullName evidence="2">GNAT family N-acetyltransferase</fullName>
        <ecNumber evidence="2">2.3.-.-</ecNumber>
    </submittedName>
</protein>
<evidence type="ECO:0000313" key="2">
    <source>
        <dbReference type="EMBL" id="MFC0622455.1"/>
    </source>
</evidence>
<dbReference type="EMBL" id="JBHLTC010000001">
    <property type="protein sequence ID" value="MFC0622455.1"/>
    <property type="molecule type" value="Genomic_DNA"/>
</dbReference>
<comment type="caution">
    <text evidence="2">The sequence shown here is derived from an EMBL/GenBank/DDBJ whole genome shotgun (WGS) entry which is preliminary data.</text>
</comment>
<gene>
    <name evidence="2" type="ORF">ACFFGN_00155</name>
</gene>
<dbReference type="EC" id="2.3.-.-" evidence="2"/>
<sequence>MTLVETEAIRTERLALLPLRVDYAEEMAGVLSDESLYTFTGGTPPTVADLAIRYQRQLAGPPDKSASWHNWVLRRHDEPGLIGYVQATVSPSAYGLVGEIAWVVGTAWQGQGYAKEAARGLVNWLISHHVPTVIAHVNPNHAASAAVARAVGLTPTARLQAAEVRWRLHLRPTIAIPAESRHQVAS</sequence>
<keyword evidence="2" id="KW-0808">Transferase</keyword>
<dbReference type="GO" id="GO:0016746">
    <property type="term" value="F:acyltransferase activity"/>
    <property type="evidence" value="ECO:0007669"/>
    <property type="project" value="UniProtKB-KW"/>
</dbReference>
<keyword evidence="3" id="KW-1185">Reference proteome</keyword>
<dbReference type="InterPro" id="IPR051531">
    <property type="entry name" value="N-acetyltransferase"/>
</dbReference>
<dbReference type="PROSITE" id="PS51186">
    <property type="entry name" value="GNAT"/>
    <property type="match status" value="1"/>
</dbReference>
<feature type="domain" description="N-acetyltransferase" evidence="1">
    <location>
        <begin position="14"/>
        <end position="171"/>
    </location>
</feature>
<dbReference type="InterPro" id="IPR000182">
    <property type="entry name" value="GNAT_dom"/>
</dbReference>
<proteinExistence type="predicted"/>